<comment type="similarity">
    <text evidence="1">Belongs to the glycosyltransferase 90 family.</text>
</comment>
<evidence type="ECO:0000256" key="2">
    <source>
        <dbReference type="ARBA" id="ARBA00022679"/>
    </source>
</evidence>
<evidence type="ECO:0000313" key="5">
    <source>
        <dbReference type="Proteomes" id="UP001530377"/>
    </source>
</evidence>
<dbReference type="PANTHER" id="PTHR12203">
    <property type="entry name" value="KDEL LYS-ASP-GLU-LEU CONTAINING - RELATED"/>
    <property type="match status" value="1"/>
</dbReference>
<dbReference type="Proteomes" id="UP001530377">
    <property type="component" value="Unassembled WGS sequence"/>
</dbReference>
<dbReference type="Pfam" id="PF05686">
    <property type="entry name" value="Glyco_transf_90"/>
    <property type="match status" value="1"/>
</dbReference>
<keyword evidence="2" id="KW-0808">Transferase</keyword>
<name>A0ABD3SAY8_9STRA</name>
<accession>A0ABD3SAY8</accession>
<dbReference type="PANTHER" id="PTHR12203:SF35">
    <property type="entry name" value="PROTEIN O-GLUCOSYLTRANSFERASE 1"/>
    <property type="match status" value="1"/>
</dbReference>
<dbReference type="InterPro" id="IPR006598">
    <property type="entry name" value="CAP10"/>
</dbReference>
<reference evidence="4 5" key="1">
    <citation type="submission" date="2024-10" db="EMBL/GenBank/DDBJ databases">
        <title>Updated reference genomes for cyclostephanoid diatoms.</title>
        <authorList>
            <person name="Roberts W.R."/>
            <person name="Alverson A.J."/>
        </authorList>
    </citation>
    <scope>NUCLEOTIDE SEQUENCE [LARGE SCALE GENOMIC DNA]</scope>
    <source>
        <strain evidence="4 5">AJA228-03</strain>
    </source>
</reference>
<sequence>MSSMRRLPEWVSRRMTLHPLLPKSLFSATTMARGMTNHRGLVVIMLAVFSAFAYHNDVKSYLGIERGGRFTGQFTARPQALIDDDLEDYGELNLPEWLSKVVDCEDDEEESDCTARLEAAAADAASKFSSYGADYSNAALPKFLPKHSLMDLVAISHLYSADFGIVMYDPENDDFLLLYNGEKTWVGPILKLALTFRMLAFMLRKSFPDRFRGKESDELAIAIGSGDYPHIRQICIDNFPHAVDREPCNTDAKDRTPILQFSSIYRHAEILPHMVAMPMPAFHLPCFVEWVSDRTVCSGLSGDYTTTTFEKLINQVVWRGTDFAYLNTIHNNALRRMWPGDIEGKIAPEMREEDKKTIVISALRNLIDENVLLPRWKGVALTLEAEYENAIEGELLAAEPILPWVNIKFARSNPNPTDSNFTELAKYGIQVMGERMTLQNLAQFKYHIDLGGGGGTTWTGTIQKVAMPGLLFHHVSPTKDYIHDYLIPWIHYIPVAGDLRDLRMKYDWAERHPHAAKLIAKQGTKYVQHLATPEGFDELYQKAFVEPVRQVIMTYEPVPSSSWREVLRDGSGLKQAMQCTGNTPRECDDASMSDFQNRHAILKGQSEVSASFKDI</sequence>
<gene>
    <name evidence="4" type="ORF">ACHAXA_003249</name>
</gene>
<evidence type="ECO:0000259" key="3">
    <source>
        <dbReference type="Pfam" id="PF05686"/>
    </source>
</evidence>
<dbReference type="EMBL" id="JALLPB020000087">
    <property type="protein sequence ID" value="KAL3821691.1"/>
    <property type="molecule type" value="Genomic_DNA"/>
</dbReference>
<evidence type="ECO:0000313" key="4">
    <source>
        <dbReference type="EMBL" id="KAL3821691.1"/>
    </source>
</evidence>
<comment type="caution">
    <text evidence="4">The sequence shown here is derived from an EMBL/GenBank/DDBJ whole genome shotgun (WGS) entry which is preliminary data.</text>
</comment>
<dbReference type="AlphaFoldDB" id="A0ABD3SAY8"/>
<protein>
    <recommendedName>
        <fullName evidence="3">Glycosyl transferase CAP10 domain-containing protein</fullName>
    </recommendedName>
</protein>
<keyword evidence="5" id="KW-1185">Reference proteome</keyword>
<feature type="domain" description="Glycosyl transferase CAP10" evidence="3">
    <location>
        <begin position="408"/>
        <end position="530"/>
    </location>
</feature>
<dbReference type="InterPro" id="IPR051091">
    <property type="entry name" value="O-Glucosyltr/Glycosyltrsf_90"/>
</dbReference>
<proteinExistence type="inferred from homology"/>
<dbReference type="GO" id="GO:0016740">
    <property type="term" value="F:transferase activity"/>
    <property type="evidence" value="ECO:0007669"/>
    <property type="project" value="UniProtKB-KW"/>
</dbReference>
<evidence type="ECO:0000256" key="1">
    <source>
        <dbReference type="ARBA" id="ARBA00010118"/>
    </source>
</evidence>
<organism evidence="4 5">
    <name type="scientific">Cyclostephanos tholiformis</name>
    <dbReference type="NCBI Taxonomy" id="382380"/>
    <lineage>
        <taxon>Eukaryota</taxon>
        <taxon>Sar</taxon>
        <taxon>Stramenopiles</taxon>
        <taxon>Ochrophyta</taxon>
        <taxon>Bacillariophyta</taxon>
        <taxon>Coscinodiscophyceae</taxon>
        <taxon>Thalassiosirophycidae</taxon>
        <taxon>Stephanodiscales</taxon>
        <taxon>Stephanodiscaceae</taxon>
        <taxon>Cyclostephanos</taxon>
    </lineage>
</organism>